<evidence type="ECO:0000259" key="2">
    <source>
        <dbReference type="Pfam" id="PF01578"/>
    </source>
</evidence>
<dbReference type="OrthoDB" id="9780793at2"/>
<accession>A0A193FTC4</accession>
<feature type="transmembrane region" description="Helical" evidence="1">
    <location>
        <begin position="6"/>
        <end position="26"/>
    </location>
</feature>
<dbReference type="KEGG" id="bbro:BAU06_02150"/>
<gene>
    <name evidence="3" type="ORF">BAU06_02150</name>
    <name evidence="4" type="ORF">BAU08_02145</name>
</gene>
<dbReference type="PANTHER" id="PTHR38034:SF1">
    <property type="entry name" value="INNER MEMBRANE PROTEIN YPJD"/>
    <property type="match status" value="1"/>
</dbReference>
<keyword evidence="1" id="KW-0812">Transmembrane</keyword>
<evidence type="ECO:0000313" key="4">
    <source>
        <dbReference type="EMBL" id="ANN70299.1"/>
    </source>
</evidence>
<keyword evidence="1" id="KW-0472">Membrane</keyword>
<dbReference type="GO" id="GO:0020037">
    <property type="term" value="F:heme binding"/>
    <property type="evidence" value="ECO:0007669"/>
    <property type="project" value="InterPro"/>
</dbReference>
<reference evidence="5 6" key="1">
    <citation type="submission" date="2016-06" db="EMBL/GenBank/DDBJ databases">
        <title>Complete genome sequences of Bordetella bronchialis and Bordetella flabilis.</title>
        <authorList>
            <person name="LiPuma J.J."/>
            <person name="Spilker T."/>
        </authorList>
    </citation>
    <scope>NUCLEOTIDE SEQUENCE [LARGE SCALE GENOMIC DNA]</scope>
    <source>
        <strain evidence="4 6">AU17976</strain>
        <strain evidence="3 5">AU3182</strain>
    </source>
</reference>
<feature type="transmembrane region" description="Helical" evidence="1">
    <location>
        <begin position="64"/>
        <end position="85"/>
    </location>
</feature>
<dbReference type="STRING" id="463025.BAU08_02145"/>
<dbReference type="RefSeq" id="WP_066343826.1">
    <property type="nucleotide sequence ID" value="NZ_CBCSFJ010000022.1"/>
</dbReference>
<evidence type="ECO:0000256" key="1">
    <source>
        <dbReference type="SAM" id="Phobius"/>
    </source>
</evidence>
<dbReference type="InterPro" id="IPR002541">
    <property type="entry name" value="Cyt_c_assembly"/>
</dbReference>
<dbReference type="EMBL" id="CP016171">
    <property type="protein sequence ID" value="ANN70299.1"/>
    <property type="molecule type" value="Genomic_DNA"/>
</dbReference>
<sequence length="280" mass="30501">MSSGIVFHAVAALAYAVLGASLWRRLASADGIQHAGRVARICLTGALFLQGVALYQSLLGGPYLFIGWALALSAAIWLGMVIFWLESLVVRIDGLLLLLLPAAAFVCALAGAFPQGQVVPHANNSWLRIHLVIALMAYGLMTVAAVQAMLMALLDRHLHRPLEQADGASLMGKVLDVQPPLLMQERLLFRIISIGFAVLTLTVCTGSVASYMLTQRLLPFDHKTVFTLLSWLTFGVLLLGRYLKGWRGRVALRWTLSGFALLLLAYTGSRFVLEVLLHRG</sequence>
<proteinExistence type="predicted"/>
<feature type="transmembrane region" description="Helical" evidence="1">
    <location>
        <begin position="187"/>
        <end position="213"/>
    </location>
</feature>
<evidence type="ECO:0000313" key="5">
    <source>
        <dbReference type="Proteomes" id="UP000091897"/>
    </source>
</evidence>
<dbReference type="InterPro" id="IPR052372">
    <property type="entry name" value="YpjD/HemX"/>
</dbReference>
<dbReference type="Proteomes" id="UP000091897">
    <property type="component" value="Chromosome"/>
</dbReference>
<feature type="transmembrane region" description="Helical" evidence="1">
    <location>
        <begin position="92"/>
        <end position="113"/>
    </location>
</feature>
<feature type="transmembrane region" description="Helical" evidence="1">
    <location>
        <begin position="225"/>
        <end position="243"/>
    </location>
</feature>
<feature type="transmembrane region" description="Helical" evidence="1">
    <location>
        <begin position="133"/>
        <end position="154"/>
    </location>
</feature>
<feature type="transmembrane region" description="Helical" evidence="1">
    <location>
        <begin position="38"/>
        <end position="58"/>
    </location>
</feature>
<dbReference type="PANTHER" id="PTHR38034">
    <property type="entry name" value="INNER MEMBRANE PROTEIN YPJD"/>
    <property type="match status" value="1"/>
</dbReference>
<dbReference type="Proteomes" id="UP000092213">
    <property type="component" value="Chromosome"/>
</dbReference>
<feature type="domain" description="Cytochrome c assembly protein" evidence="2">
    <location>
        <begin position="61"/>
        <end position="276"/>
    </location>
</feature>
<name>A0A193FTC4_9BORD</name>
<evidence type="ECO:0000313" key="3">
    <source>
        <dbReference type="EMBL" id="ANN65264.1"/>
    </source>
</evidence>
<dbReference type="Pfam" id="PF01578">
    <property type="entry name" value="Cytochrom_C_asm"/>
    <property type="match status" value="1"/>
</dbReference>
<feature type="transmembrane region" description="Helical" evidence="1">
    <location>
        <begin position="250"/>
        <end position="273"/>
    </location>
</feature>
<keyword evidence="1" id="KW-1133">Transmembrane helix</keyword>
<protein>
    <recommendedName>
        <fullName evidence="2">Cytochrome c assembly protein domain-containing protein</fullName>
    </recommendedName>
</protein>
<dbReference type="EMBL" id="CP016170">
    <property type="protein sequence ID" value="ANN65264.1"/>
    <property type="molecule type" value="Genomic_DNA"/>
</dbReference>
<dbReference type="GO" id="GO:0017004">
    <property type="term" value="P:cytochrome complex assembly"/>
    <property type="evidence" value="ECO:0007669"/>
    <property type="project" value="InterPro"/>
</dbReference>
<evidence type="ECO:0000313" key="6">
    <source>
        <dbReference type="Proteomes" id="UP000092213"/>
    </source>
</evidence>
<keyword evidence="5" id="KW-1185">Reference proteome</keyword>
<dbReference type="AlphaFoldDB" id="A0A193FTC4"/>
<organism evidence="4 6">
    <name type="scientific">Bordetella bronchialis</name>
    <dbReference type="NCBI Taxonomy" id="463025"/>
    <lineage>
        <taxon>Bacteria</taxon>
        <taxon>Pseudomonadati</taxon>
        <taxon>Pseudomonadota</taxon>
        <taxon>Betaproteobacteria</taxon>
        <taxon>Burkholderiales</taxon>
        <taxon>Alcaligenaceae</taxon>
        <taxon>Bordetella</taxon>
    </lineage>
</organism>